<dbReference type="PROSITE" id="PS51379">
    <property type="entry name" value="4FE4S_FER_2"/>
    <property type="match status" value="1"/>
</dbReference>
<reference evidence="11" key="1">
    <citation type="journal article" date="2019" name="Int. J. Syst. Evol. Microbiol.">
        <title>The Global Catalogue of Microorganisms (GCM) 10K type strain sequencing project: providing services to taxonomists for standard genome sequencing and annotation.</title>
        <authorList>
            <consortium name="The Broad Institute Genomics Platform"/>
            <consortium name="The Broad Institute Genome Sequencing Center for Infectious Disease"/>
            <person name="Wu L."/>
            <person name="Ma J."/>
        </authorList>
    </citation>
    <scope>NUCLEOTIDE SEQUENCE [LARGE SCALE GENOMIC DNA]</scope>
    <source>
        <strain evidence="11">CGMCC 4.1437</strain>
    </source>
</reference>
<dbReference type="RefSeq" id="WP_380225409.1">
    <property type="nucleotide sequence ID" value="NZ_JBHSOF010000012.1"/>
</dbReference>
<dbReference type="Proteomes" id="UP001595975">
    <property type="component" value="Unassembled WGS sequence"/>
</dbReference>
<dbReference type="Gene3D" id="3.30.70.20">
    <property type="match status" value="1"/>
</dbReference>
<evidence type="ECO:0000259" key="9">
    <source>
        <dbReference type="PROSITE" id="PS51379"/>
    </source>
</evidence>
<dbReference type="InterPro" id="IPR017896">
    <property type="entry name" value="4Fe4S_Fe-S-bd"/>
</dbReference>
<proteinExistence type="predicted"/>
<dbReference type="PRINTS" id="PR00352">
    <property type="entry name" value="3FE4SFRDOXIN"/>
</dbReference>
<dbReference type="SUPFAM" id="SSF54862">
    <property type="entry name" value="4Fe-4S ferredoxins"/>
    <property type="match status" value="1"/>
</dbReference>
<keyword evidence="6 8" id="KW-0411">Iron-sulfur</keyword>
<keyword evidence="4 8" id="KW-0249">Electron transport</keyword>
<protein>
    <recommendedName>
        <fullName evidence="8">Ferredoxin</fullName>
    </recommendedName>
</protein>
<keyword evidence="7" id="KW-0003">3Fe-4S</keyword>
<comment type="caution">
    <text evidence="10">The sequence shown here is derived from an EMBL/GenBank/DDBJ whole genome shotgun (WGS) entry which is preliminary data.</text>
</comment>
<keyword evidence="5 8" id="KW-0408">Iron</keyword>
<evidence type="ECO:0000256" key="6">
    <source>
        <dbReference type="ARBA" id="ARBA00023014"/>
    </source>
</evidence>
<evidence type="ECO:0000256" key="2">
    <source>
        <dbReference type="ARBA" id="ARBA00022448"/>
    </source>
</evidence>
<accession>A0ABW0X3J7</accession>
<evidence type="ECO:0000256" key="7">
    <source>
        <dbReference type="ARBA" id="ARBA00023291"/>
    </source>
</evidence>
<evidence type="ECO:0000256" key="5">
    <source>
        <dbReference type="ARBA" id="ARBA00023004"/>
    </source>
</evidence>
<gene>
    <name evidence="10" type="ORF">ACFP3U_12150</name>
</gene>
<sequence>MTGPEAAPGAAPEPAGTAPAVIVQVDRDRCIGSGMCATTAPGSLALGADGLARALREQPTGTAAEPLTAELAEAVDFCPVEALSLYGVHDGRRISPTD</sequence>
<evidence type="ECO:0000256" key="1">
    <source>
        <dbReference type="ARBA" id="ARBA00001927"/>
    </source>
</evidence>
<dbReference type="PANTHER" id="PTHR36923">
    <property type="entry name" value="FERREDOXIN"/>
    <property type="match status" value="1"/>
</dbReference>
<name>A0ABW0X3J7_9ACTN</name>
<evidence type="ECO:0000256" key="8">
    <source>
        <dbReference type="RuleBase" id="RU368020"/>
    </source>
</evidence>
<evidence type="ECO:0000256" key="4">
    <source>
        <dbReference type="ARBA" id="ARBA00022982"/>
    </source>
</evidence>
<evidence type="ECO:0000256" key="3">
    <source>
        <dbReference type="ARBA" id="ARBA00022723"/>
    </source>
</evidence>
<keyword evidence="3 8" id="KW-0479">Metal-binding</keyword>
<evidence type="ECO:0000313" key="11">
    <source>
        <dbReference type="Proteomes" id="UP001595975"/>
    </source>
</evidence>
<dbReference type="EMBL" id="JBHSOF010000012">
    <property type="protein sequence ID" value="MFC5663734.1"/>
    <property type="molecule type" value="Genomic_DNA"/>
</dbReference>
<comment type="cofactor">
    <cofactor evidence="1">
        <name>[3Fe-4S] cluster</name>
        <dbReference type="ChEBI" id="CHEBI:21137"/>
    </cofactor>
</comment>
<keyword evidence="2 8" id="KW-0813">Transport</keyword>
<evidence type="ECO:0000313" key="10">
    <source>
        <dbReference type="EMBL" id="MFC5663734.1"/>
    </source>
</evidence>
<organism evidence="10 11">
    <name type="scientific">Kitasatospora misakiensis</name>
    <dbReference type="NCBI Taxonomy" id="67330"/>
    <lineage>
        <taxon>Bacteria</taxon>
        <taxon>Bacillati</taxon>
        <taxon>Actinomycetota</taxon>
        <taxon>Actinomycetes</taxon>
        <taxon>Kitasatosporales</taxon>
        <taxon>Streptomycetaceae</taxon>
        <taxon>Kitasatospora</taxon>
    </lineage>
</organism>
<dbReference type="InterPro" id="IPR051269">
    <property type="entry name" value="Fe-S_cluster_ET"/>
</dbReference>
<dbReference type="InterPro" id="IPR001080">
    <property type="entry name" value="3Fe4S_ferredoxin"/>
</dbReference>
<comment type="function">
    <text evidence="8">Ferredoxins are iron-sulfur proteins that transfer electrons in a wide variety of metabolic reactions.</text>
</comment>
<keyword evidence="11" id="KW-1185">Reference proteome</keyword>
<dbReference type="Pfam" id="PF13459">
    <property type="entry name" value="Fer4_15"/>
    <property type="match status" value="1"/>
</dbReference>
<dbReference type="PANTHER" id="PTHR36923:SF3">
    <property type="entry name" value="FERREDOXIN"/>
    <property type="match status" value="1"/>
</dbReference>
<feature type="domain" description="4Fe-4S ferredoxin-type" evidence="9">
    <location>
        <begin position="21"/>
        <end position="49"/>
    </location>
</feature>